<dbReference type="OMA" id="MLAWAIH"/>
<dbReference type="Proteomes" id="UP000318571">
    <property type="component" value="Chromosome 6"/>
</dbReference>
<evidence type="ECO:0000313" key="8">
    <source>
        <dbReference type="Proteomes" id="UP000318571"/>
    </source>
</evidence>
<evidence type="ECO:0000256" key="5">
    <source>
        <dbReference type="SAM" id="MobiDB-lite"/>
    </source>
</evidence>
<evidence type="ECO:0000256" key="3">
    <source>
        <dbReference type="ARBA" id="ARBA00022989"/>
    </source>
</evidence>
<dbReference type="Pfam" id="PF06396">
    <property type="entry name" value="AGTRAP"/>
    <property type="match status" value="1"/>
</dbReference>
<dbReference type="STRING" id="6832.A0A553PPJ5"/>
<keyword evidence="3 6" id="KW-1133">Transmembrane helix</keyword>
<name>A0A553PPJ5_TIGCA</name>
<dbReference type="AlphaFoldDB" id="A0A553PPJ5"/>
<evidence type="ECO:0000256" key="6">
    <source>
        <dbReference type="SAM" id="Phobius"/>
    </source>
</evidence>
<evidence type="ECO:0008006" key="9">
    <source>
        <dbReference type="Google" id="ProtNLM"/>
    </source>
</evidence>
<feature type="transmembrane region" description="Helical" evidence="6">
    <location>
        <begin position="99"/>
        <end position="117"/>
    </location>
</feature>
<dbReference type="SMART" id="SM00805">
    <property type="entry name" value="AGTRAP"/>
    <property type="match status" value="1"/>
</dbReference>
<organism evidence="7 8">
    <name type="scientific">Tigriopus californicus</name>
    <name type="common">Marine copepod</name>
    <dbReference type="NCBI Taxonomy" id="6832"/>
    <lineage>
        <taxon>Eukaryota</taxon>
        <taxon>Metazoa</taxon>
        <taxon>Ecdysozoa</taxon>
        <taxon>Arthropoda</taxon>
        <taxon>Crustacea</taxon>
        <taxon>Multicrustacea</taxon>
        <taxon>Hexanauplia</taxon>
        <taxon>Copepoda</taxon>
        <taxon>Harpacticoida</taxon>
        <taxon>Harpacticidae</taxon>
        <taxon>Tigriopus</taxon>
    </lineage>
</organism>
<dbReference type="PANTHER" id="PTHR16521:SF3">
    <property type="entry name" value="TYPE-1 ANGIOTENSIN II RECEPTOR-ASSOCIATED PROTEIN"/>
    <property type="match status" value="1"/>
</dbReference>
<protein>
    <recommendedName>
        <fullName evidence="9">Type-1 angiotensin II receptor-associated protein</fullName>
    </recommendedName>
</protein>
<evidence type="ECO:0000313" key="7">
    <source>
        <dbReference type="EMBL" id="TRY79608.1"/>
    </source>
</evidence>
<feature type="region of interest" description="Disordered" evidence="5">
    <location>
        <begin position="128"/>
        <end position="156"/>
    </location>
</feature>
<gene>
    <name evidence="7" type="ORF">TCAL_11675</name>
</gene>
<feature type="transmembrane region" description="Helical" evidence="6">
    <location>
        <begin position="65"/>
        <end position="87"/>
    </location>
</feature>
<keyword evidence="8" id="KW-1185">Reference proteome</keyword>
<dbReference type="PANTHER" id="PTHR16521">
    <property type="entry name" value="TYPE-1 ANGIOTENSIN II RECEPTOR-ASSOCIATED PROTEIN"/>
    <property type="match status" value="1"/>
</dbReference>
<sequence length="156" mass="17652">MTRLSFNQWRNSPDALLQCVFLIHFLFSAWSELGRWSGSALTFQNTFFLLTLLWALHEKRSPTPVIIAMAINLLCIVLDIIVIALFYPKYGNSTSEFSAVMAIFNLILRVVSTIILFKSMDQRDELDGPIPRLPTQTMSTISVSGLPNNQPTNNNE</sequence>
<comment type="caution">
    <text evidence="7">The sequence shown here is derived from an EMBL/GenBank/DDBJ whole genome shotgun (WGS) entry which is preliminary data.</text>
</comment>
<proteinExistence type="predicted"/>
<keyword evidence="2 6" id="KW-0812">Transmembrane</keyword>
<feature type="compositionally biased region" description="Polar residues" evidence="5">
    <location>
        <begin position="134"/>
        <end position="156"/>
    </location>
</feature>
<evidence type="ECO:0000256" key="2">
    <source>
        <dbReference type="ARBA" id="ARBA00022692"/>
    </source>
</evidence>
<evidence type="ECO:0000256" key="4">
    <source>
        <dbReference type="ARBA" id="ARBA00023136"/>
    </source>
</evidence>
<evidence type="ECO:0000256" key="1">
    <source>
        <dbReference type="ARBA" id="ARBA00004141"/>
    </source>
</evidence>
<reference evidence="7 8" key="1">
    <citation type="journal article" date="2018" name="Nat. Ecol. Evol.">
        <title>Genomic signatures of mitonuclear coevolution across populations of Tigriopus californicus.</title>
        <authorList>
            <person name="Barreto F.S."/>
            <person name="Watson E.T."/>
            <person name="Lima T.G."/>
            <person name="Willett C.S."/>
            <person name="Edmands S."/>
            <person name="Li W."/>
            <person name="Burton R.S."/>
        </authorList>
    </citation>
    <scope>NUCLEOTIDE SEQUENCE [LARGE SCALE GENOMIC DNA]</scope>
    <source>
        <strain evidence="7 8">San Diego</strain>
    </source>
</reference>
<dbReference type="EMBL" id="VCGU01000002">
    <property type="protein sequence ID" value="TRY79608.1"/>
    <property type="molecule type" value="Genomic_DNA"/>
</dbReference>
<keyword evidence="4 6" id="KW-0472">Membrane</keyword>
<dbReference type="GO" id="GO:0005886">
    <property type="term" value="C:plasma membrane"/>
    <property type="evidence" value="ECO:0007669"/>
    <property type="project" value="TreeGrafter"/>
</dbReference>
<accession>A0A553PPJ5</accession>
<feature type="non-terminal residue" evidence="7">
    <location>
        <position position="156"/>
    </location>
</feature>
<dbReference type="GO" id="GO:0038166">
    <property type="term" value="P:angiotensin-activated signaling pathway"/>
    <property type="evidence" value="ECO:0007669"/>
    <property type="project" value="InterPro"/>
</dbReference>
<comment type="subcellular location">
    <subcellularLocation>
        <location evidence="1">Membrane</location>
        <topology evidence="1">Multi-pass membrane protein</topology>
    </subcellularLocation>
</comment>
<dbReference type="InterPro" id="IPR009436">
    <property type="entry name" value="AGTRAP"/>
</dbReference>